<dbReference type="EMBL" id="CP018799">
    <property type="protein sequence ID" value="ATX78465.1"/>
    <property type="molecule type" value="Genomic_DNA"/>
</dbReference>
<dbReference type="GO" id="GO:0090499">
    <property type="term" value="F:pimelyl-[acyl-carrier protein] methyl ester esterase activity"/>
    <property type="evidence" value="ECO:0007669"/>
    <property type="project" value="UniProtKB-EC"/>
</dbReference>
<dbReference type="OrthoDB" id="9798888at2"/>
<keyword evidence="1 3" id="KW-0378">Hydrolase</keyword>
<name>A0A2K8KUP9_MARES</name>
<dbReference type="KEGG" id="maes:Ga0123461_0012"/>
<accession>A0A2K8KUP9</accession>
<evidence type="ECO:0000313" key="3">
    <source>
        <dbReference type="EMBL" id="ATX78465.1"/>
    </source>
</evidence>
<evidence type="ECO:0000313" key="4">
    <source>
        <dbReference type="Proteomes" id="UP000231701"/>
    </source>
</evidence>
<dbReference type="EC" id="3.1.1.85" evidence="3"/>
<dbReference type="PRINTS" id="PR00111">
    <property type="entry name" value="ABHYDROLASE"/>
</dbReference>
<dbReference type="GO" id="GO:0016020">
    <property type="term" value="C:membrane"/>
    <property type="evidence" value="ECO:0007669"/>
    <property type="project" value="TreeGrafter"/>
</dbReference>
<dbReference type="PANTHER" id="PTHR43798">
    <property type="entry name" value="MONOACYLGLYCEROL LIPASE"/>
    <property type="match status" value="1"/>
</dbReference>
<dbReference type="AlphaFoldDB" id="A0A2K8KUP9"/>
<dbReference type="PANTHER" id="PTHR43798:SF31">
    <property type="entry name" value="AB HYDROLASE SUPERFAMILY PROTEIN YCLE"/>
    <property type="match status" value="1"/>
</dbReference>
<keyword evidence="4" id="KW-1185">Reference proteome</keyword>
<dbReference type="Pfam" id="PF00561">
    <property type="entry name" value="Abhydrolase_1"/>
    <property type="match status" value="1"/>
</dbReference>
<evidence type="ECO:0000259" key="2">
    <source>
        <dbReference type="Pfam" id="PF00561"/>
    </source>
</evidence>
<dbReference type="RefSeq" id="WP_100276473.1">
    <property type="nucleotide sequence ID" value="NZ_CP018799.1"/>
</dbReference>
<reference evidence="3 4" key="1">
    <citation type="submission" date="2016-12" db="EMBL/GenBank/DDBJ databases">
        <title>Isolation and genomic insights into novel planktonic Zetaproteobacteria from stratified waters of the Chesapeake Bay.</title>
        <authorList>
            <person name="McAllister S.M."/>
            <person name="Kato S."/>
            <person name="Chan C.S."/>
            <person name="Chiu B.K."/>
            <person name="Field E.K."/>
        </authorList>
    </citation>
    <scope>NUCLEOTIDE SEQUENCE [LARGE SCALE GENOMIC DNA]</scope>
    <source>
        <strain evidence="3 4">CP-5</strain>
    </source>
</reference>
<dbReference type="Proteomes" id="UP000231701">
    <property type="component" value="Chromosome"/>
</dbReference>
<dbReference type="SUPFAM" id="SSF53474">
    <property type="entry name" value="alpha/beta-Hydrolases"/>
    <property type="match status" value="1"/>
</dbReference>
<dbReference type="InterPro" id="IPR050266">
    <property type="entry name" value="AB_hydrolase_sf"/>
</dbReference>
<sequence length="242" mass="26954">MNRPVVFLHGWAQSRQIWCNQLETFADALFLNLPGHGGAADFPADAWVETIVEQLPDKPCHLVGWSLGGMLAMQIAAAFPERIASLALVSTTPRFRIGENWPFGSSSEVFNGFRMAVESASPKALNRFFALMLHGDELNRSDYNRLAKAAVDREKRVSEAGLKGGLELLEQLDLRELVKAIKQPTLVIHGEGDAIVPVEAGQWLADMIPNSQQQLFNTCGHAPFLTQEDKFNKTVQTWWLKQ</sequence>
<dbReference type="Gene3D" id="3.40.50.1820">
    <property type="entry name" value="alpha/beta hydrolase"/>
    <property type="match status" value="1"/>
</dbReference>
<dbReference type="InterPro" id="IPR000073">
    <property type="entry name" value="AB_hydrolase_1"/>
</dbReference>
<proteinExistence type="predicted"/>
<protein>
    <submittedName>
        <fullName evidence="3">Carboxylesterase BioH (Pimeloyl-CoA synthesis)</fullName>
        <ecNumber evidence="3">3.1.1.85</ecNumber>
    </submittedName>
</protein>
<gene>
    <name evidence="3" type="ORF">Ga0123461_0012</name>
</gene>
<feature type="domain" description="AB hydrolase-1" evidence="2">
    <location>
        <begin position="4"/>
        <end position="226"/>
    </location>
</feature>
<dbReference type="InterPro" id="IPR029058">
    <property type="entry name" value="AB_hydrolase_fold"/>
</dbReference>
<evidence type="ECO:0000256" key="1">
    <source>
        <dbReference type="ARBA" id="ARBA00022801"/>
    </source>
</evidence>
<organism evidence="3 4">
    <name type="scientific">Mariprofundus aestuarium</name>
    <dbReference type="NCBI Taxonomy" id="1921086"/>
    <lineage>
        <taxon>Bacteria</taxon>
        <taxon>Pseudomonadati</taxon>
        <taxon>Pseudomonadota</taxon>
        <taxon>Candidatius Mariprofundia</taxon>
        <taxon>Mariprofundales</taxon>
        <taxon>Mariprofundaceae</taxon>
        <taxon>Mariprofundus</taxon>
    </lineage>
</organism>